<dbReference type="InterPro" id="IPR033399">
    <property type="entry name" value="TP_0789-like"/>
</dbReference>
<organism evidence="7 8">
    <name type="scientific">Grimontia marina</name>
    <dbReference type="NCBI Taxonomy" id="646534"/>
    <lineage>
        <taxon>Bacteria</taxon>
        <taxon>Pseudomonadati</taxon>
        <taxon>Pseudomonadota</taxon>
        <taxon>Gammaproteobacteria</taxon>
        <taxon>Vibrionales</taxon>
        <taxon>Vibrionaceae</taxon>
        <taxon>Grimontia</taxon>
    </lineage>
</organism>
<evidence type="ECO:0000256" key="3">
    <source>
        <dbReference type="ARBA" id="ARBA00022729"/>
    </source>
</evidence>
<evidence type="ECO:0000256" key="4">
    <source>
        <dbReference type="ARBA" id="ARBA00022927"/>
    </source>
</evidence>
<protein>
    <recommendedName>
        <fullName evidence="6">Uncharacterized protein TP-0789 domain-containing protein</fullName>
    </recommendedName>
</protein>
<dbReference type="PANTHER" id="PTHR37507">
    <property type="entry name" value="SPORULATION PROTEIN YDCC"/>
    <property type="match status" value="1"/>
</dbReference>
<evidence type="ECO:0000259" key="6">
    <source>
        <dbReference type="Pfam" id="PF17131"/>
    </source>
</evidence>
<keyword evidence="4" id="KW-0653">Protein transport</keyword>
<dbReference type="SUPFAM" id="SSF89392">
    <property type="entry name" value="Prokaryotic lipoproteins and lipoprotein localization factors"/>
    <property type="match status" value="1"/>
</dbReference>
<gene>
    <name evidence="7" type="ORF">GMA8713_02793</name>
</gene>
<comment type="subunit">
    <text evidence="1">Monomer.</text>
</comment>
<feature type="signal peptide" evidence="5">
    <location>
        <begin position="1"/>
        <end position="22"/>
    </location>
</feature>
<dbReference type="GO" id="GO:0015031">
    <property type="term" value="P:protein transport"/>
    <property type="evidence" value="ECO:0007669"/>
    <property type="project" value="UniProtKB-KW"/>
</dbReference>
<keyword evidence="8" id="KW-1185">Reference proteome</keyword>
<evidence type="ECO:0000256" key="1">
    <source>
        <dbReference type="ARBA" id="ARBA00011245"/>
    </source>
</evidence>
<dbReference type="RefSeq" id="WP_062710849.1">
    <property type="nucleotide sequence ID" value="NZ_CAWRCI010000025.1"/>
</dbReference>
<keyword evidence="2" id="KW-0813">Transport</keyword>
<name>A0A128FAG9_9GAMM</name>
<accession>A0A128FAG9</accession>
<dbReference type="Gene3D" id="2.50.20.10">
    <property type="entry name" value="Lipoprotein localisation LolA/LolB/LppX"/>
    <property type="match status" value="1"/>
</dbReference>
<dbReference type="PANTHER" id="PTHR37507:SF2">
    <property type="entry name" value="SPORULATION PROTEIN YDCC"/>
    <property type="match status" value="1"/>
</dbReference>
<feature type="chain" id="PRO_5007282229" description="Uncharacterized protein TP-0789 domain-containing protein" evidence="5">
    <location>
        <begin position="23"/>
        <end position="262"/>
    </location>
</feature>
<sequence length="262" mass="30188">MTFKSIQVALALFSLIPFSLSAQSEEERGLSIAKEQVARNQGWVDSVSAVEMTLDNGNGETYSREIAILSYEGDEVGDKSLITFNKPLDVKGVSLLTYSKINDPDDQWIYLPSVKRVKRISSKNKSGPFMGSEFSYEDMASFEHQEYFYRYLGEKNINNKDVYLVEQKPKDKNSGYSKRIAWVDKTEYIVLKMEFYDRKGVLLKTLTYDNYQEHLSKIWRAHTMVMENHQNGKITTLNTQNLTFNNGLEEGDFSQSSLKRTR</sequence>
<evidence type="ECO:0000313" key="7">
    <source>
        <dbReference type="EMBL" id="CZF83769.1"/>
    </source>
</evidence>
<dbReference type="OrthoDB" id="9803781at2"/>
<feature type="domain" description="Uncharacterized protein TP-0789" evidence="6">
    <location>
        <begin position="78"/>
        <end position="260"/>
    </location>
</feature>
<proteinExistence type="predicted"/>
<dbReference type="AlphaFoldDB" id="A0A128FAG9"/>
<dbReference type="Proteomes" id="UP000073601">
    <property type="component" value="Unassembled WGS sequence"/>
</dbReference>
<keyword evidence="3 5" id="KW-0732">Signal</keyword>
<evidence type="ECO:0000256" key="5">
    <source>
        <dbReference type="SAM" id="SignalP"/>
    </source>
</evidence>
<dbReference type="EMBL" id="FIZY01000025">
    <property type="protein sequence ID" value="CZF83769.1"/>
    <property type="molecule type" value="Genomic_DNA"/>
</dbReference>
<evidence type="ECO:0000256" key="2">
    <source>
        <dbReference type="ARBA" id="ARBA00022448"/>
    </source>
</evidence>
<dbReference type="Pfam" id="PF17131">
    <property type="entry name" value="LolA_like"/>
    <property type="match status" value="1"/>
</dbReference>
<dbReference type="CDD" id="cd16329">
    <property type="entry name" value="LolA_like"/>
    <property type="match status" value="1"/>
</dbReference>
<evidence type="ECO:0000313" key="8">
    <source>
        <dbReference type="Proteomes" id="UP000073601"/>
    </source>
</evidence>
<dbReference type="InterPro" id="IPR052944">
    <property type="entry name" value="Sporulation_related"/>
</dbReference>
<dbReference type="InterPro" id="IPR029046">
    <property type="entry name" value="LolA/LolB/LppX"/>
</dbReference>
<reference evidence="8" key="1">
    <citation type="submission" date="2016-02" db="EMBL/GenBank/DDBJ databases">
        <authorList>
            <person name="Rodrigo-Torres Lidia"/>
            <person name="Arahal R.David."/>
        </authorList>
    </citation>
    <scope>NUCLEOTIDE SEQUENCE [LARGE SCALE GENOMIC DNA]</scope>
    <source>
        <strain evidence="8">CECT 8713</strain>
    </source>
</reference>